<reference evidence="1 2" key="1">
    <citation type="submission" date="2016-10" db="EMBL/GenBank/DDBJ databases">
        <authorList>
            <person name="de Groot N.N."/>
        </authorList>
    </citation>
    <scope>NUCLEOTIDE SEQUENCE [LARGE SCALE GENOMIC DNA]</scope>
    <source>
        <strain evidence="1 2">DSM 44778</strain>
    </source>
</reference>
<evidence type="ECO:0000313" key="1">
    <source>
        <dbReference type="EMBL" id="SFI65842.1"/>
    </source>
</evidence>
<proteinExistence type="predicted"/>
<organism evidence="1 2">
    <name type="scientific">Thermoflavimicrobium dichotomicum</name>
    <dbReference type="NCBI Taxonomy" id="46223"/>
    <lineage>
        <taxon>Bacteria</taxon>
        <taxon>Bacillati</taxon>
        <taxon>Bacillota</taxon>
        <taxon>Bacilli</taxon>
        <taxon>Bacillales</taxon>
        <taxon>Thermoactinomycetaceae</taxon>
        <taxon>Thermoflavimicrobium</taxon>
    </lineage>
</organism>
<dbReference type="Proteomes" id="UP000199545">
    <property type="component" value="Unassembled WGS sequence"/>
</dbReference>
<evidence type="ECO:0000313" key="2">
    <source>
        <dbReference type="Proteomes" id="UP000199545"/>
    </source>
</evidence>
<dbReference type="EMBL" id="FORR01000001">
    <property type="protein sequence ID" value="SFI65842.1"/>
    <property type="molecule type" value="Genomic_DNA"/>
</dbReference>
<sequence length="35" mass="4183">MIKERSTEDERSFILTLDGDTYRVRRKIGFHALID</sequence>
<gene>
    <name evidence="1" type="ORF">SAMN05421852_101275</name>
</gene>
<keyword evidence="2" id="KW-1185">Reference proteome</keyword>
<dbReference type="STRING" id="46223.SAMN05421852_101275"/>
<dbReference type="AlphaFoldDB" id="A0A1I3K040"/>
<accession>A0A1I3K040</accession>
<protein>
    <submittedName>
        <fullName evidence="1">Uncharacterized protein</fullName>
    </submittedName>
</protein>
<name>A0A1I3K040_9BACL</name>